<sequence length="70" mass="7675">MTVQKIRAILKGLSFAIAMFGCLGAAGENTTTFAAIVCGIVMVVFGAFFMRLEHLDKIDARRRQAKRKAL</sequence>
<evidence type="ECO:0008006" key="3">
    <source>
        <dbReference type="Google" id="ProtNLM"/>
    </source>
</evidence>
<evidence type="ECO:0000256" key="1">
    <source>
        <dbReference type="SAM" id="Phobius"/>
    </source>
</evidence>
<keyword evidence="1" id="KW-0812">Transmembrane</keyword>
<accession>A0A8S5SEE6</accession>
<feature type="transmembrane region" description="Helical" evidence="1">
    <location>
        <begin position="9"/>
        <end position="27"/>
    </location>
</feature>
<dbReference type="EMBL" id="BK032580">
    <property type="protein sequence ID" value="DAF49337.1"/>
    <property type="molecule type" value="Genomic_DNA"/>
</dbReference>
<evidence type="ECO:0000313" key="2">
    <source>
        <dbReference type="EMBL" id="DAF49337.1"/>
    </source>
</evidence>
<organism evidence="2">
    <name type="scientific">Siphoviridae sp. ct3q24</name>
    <dbReference type="NCBI Taxonomy" id="2827772"/>
    <lineage>
        <taxon>Viruses</taxon>
        <taxon>Duplodnaviria</taxon>
        <taxon>Heunggongvirae</taxon>
        <taxon>Uroviricota</taxon>
        <taxon>Caudoviricetes</taxon>
    </lineage>
</organism>
<keyword evidence="1" id="KW-0472">Membrane</keyword>
<keyword evidence="1" id="KW-1133">Transmembrane helix</keyword>
<feature type="transmembrane region" description="Helical" evidence="1">
    <location>
        <begin position="33"/>
        <end position="52"/>
    </location>
</feature>
<proteinExistence type="predicted"/>
<protein>
    <recommendedName>
        <fullName evidence="3">Lipoprotein</fullName>
    </recommendedName>
</protein>
<name>A0A8S5SEE6_9CAUD</name>
<dbReference type="PROSITE" id="PS51257">
    <property type="entry name" value="PROKAR_LIPOPROTEIN"/>
    <property type="match status" value="1"/>
</dbReference>
<reference evidence="2" key="1">
    <citation type="journal article" date="2021" name="Proc. Natl. Acad. Sci. U.S.A.">
        <title>A Catalog of Tens of Thousands of Viruses from Human Metagenomes Reveals Hidden Associations with Chronic Diseases.</title>
        <authorList>
            <person name="Tisza M.J."/>
            <person name="Buck C.B."/>
        </authorList>
    </citation>
    <scope>NUCLEOTIDE SEQUENCE</scope>
    <source>
        <strain evidence="2">Ct3q24</strain>
    </source>
</reference>